<feature type="transmembrane region" description="Helical" evidence="1">
    <location>
        <begin position="51"/>
        <end position="70"/>
    </location>
</feature>
<dbReference type="Proteomes" id="UP000006683">
    <property type="component" value="Chromosome"/>
</dbReference>
<dbReference type="EMBL" id="CP002209">
    <property type="protein sequence ID" value="ADN75657.1"/>
    <property type="molecule type" value="Genomic_DNA"/>
</dbReference>
<keyword evidence="1" id="KW-0812">Transmembrane</keyword>
<sequence>MFTVPDGTLLDSLKNNEMTEQEQQQYFALAAKHQRLERLYMGSKIGAGKKFDRVVSMAMMLGAIAAYLLGQGNIPMMLLYGTLIVIGVHLAGSLFRRLLSRTMNPLFDEVLKGGKLAHDMGWNAGMNGESAETCPFVPEQPGQARYAKQWMDGHRRALYRLRQSPAA</sequence>
<keyword evidence="1" id="KW-1133">Transmembrane helix</keyword>
<feature type="transmembrane region" description="Helical" evidence="1">
    <location>
        <begin position="76"/>
        <end position="95"/>
    </location>
</feature>
<proteinExistence type="predicted"/>
<evidence type="ECO:0000313" key="3">
    <source>
        <dbReference type="Proteomes" id="UP000006683"/>
    </source>
</evidence>
<evidence type="ECO:0000256" key="1">
    <source>
        <dbReference type="SAM" id="Phobius"/>
    </source>
</evidence>
<accession>E1SNH3</accession>
<dbReference type="RefSeq" id="WP_013344963.1">
    <property type="nucleotide sequence ID" value="NC_014541.1"/>
</dbReference>
<protein>
    <submittedName>
        <fullName evidence="2">Uncharacterized protein</fullName>
    </submittedName>
</protein>
<keyword evidence="1" id="KW-0472">Membrane</keyword>
<name>E1SNH3_FERBD</name>
<keyword evidence="3" id="KW-1185">Reference proteome</keyword>
<gene>
    <name evidence="2" type="ordered locus">Fbal_1453</name>
</gene>
<dbReference type="GeneID" id="71811633"/>
<dbReference type="HOGENOM" id="CLU_1592076_0_0_6"/>
<dbReference type="AlphaFoldDB" id="E1SNH3"/>
<evidence type="ECO:0000313" key="2">
    <source>
        <dbReference type="EMBL" id="ADN75657.1"/>
    </source>
</evidence>
<organism evidence="2 3">
    <name type="scientific">Ferrimonas balearica (strain DSM 9799 / CCM 4581 / KCTC 23876 / PAT)</name>
    <dbReference type="NCBI Taxonomy" id="550540"/>
    <lineage>
        <taxon>Bacteria</taxon>
        <taxon>Pseudomonadati</taxon>
        <taxon>Pseudomonadota</taxon>
        <taxon>Gammaproteobacteria</taxon>
        <taxon>Alteromonadales</taxon>
        <taxon>Ferrimonadaceae</taxon>
        <taxon>Ferrimonas</taxon>
    </lineage>
</organism>
<reference evidence="2 3" key="1">
    <citation type="journal article" date="2010" name="Stand. Genomic Sci.">
        <title>Complete genome sequence of Ferrimonas balearica type strain (PAT).</title>
        <authorList>
            <person name="Nolan M."/>
            <person name="Sikorski J."/>
            <person name="Davenport K."/>
            <person name="Lucas S."/>
            <person name="Glavina Del Rio T."/>
            <person name="Tice H."/>
            <person name="Cheng J."/>
            <person name="Goodwin L."/>
            <person name="Pitluck S."/>
            <person name="Liolios K."/>
            <person name="Ivanova N."/>
            <person name="Mavromatis K."/>
            <person name="Ovchinnikova G."/>
            <person name="Pati A."/>
            <person name="Chen A."/>
            <person name="Palaniappan K."/>
            <person name="Land M."/>
            <person name="Hauser L."/>
            <person name="Chang Y."/>
            <person name="Jeffries C."/>
            <person name="Tapia R."/>
            <person name="Brettin T."/>
            <person name="Detter J."/>
            <person name="Han C."/>
            <person name="Yasawong M."/>
            <person name="Rohde M."/>
            <person name="Tindall B."/>
            <person name="Goker M."/>
            <person name="Woyke T."/>
            <person name="Bristow J."/>
            <person name="Eisen J."/>
            <person name="Markowitz V."/>
            <person name="Hugenholtz P."/>
            <person name="Kyrpides N."/>
            <person name="Klenk H."/>
            <person name="Lapidus A."/>
        </authorList>
    </citation>
    <scope>NUCLEOTIDE SEQUENCE [LARGE SCALE GENOMIC DNA]</scope>
    <source>
        <strain evidence="3">DSM 9799 / CCM 4581 / KCTC 23876 / PAT</strain>
    </source>
</reference>
<dbReference type="KEGG" id="fbl:Fbal_1453"/>